<dbReference type="InterPro" id="IPR023346">
    <property type="entry name" value="Lysozyme-like_dom_sf"/>
</dbReference>
<keyword evidence="6" id="KW-1185">Reference proteome</keyword>
<dbReference type="OrthoDB" id="5985073at2759"/>
<evidence type="ECO:0000256" key="3">
    <source>
        <dbReference type="ARBA" id="ARBA00023157"/>
    </source>
</evidence>
<dbReference type="Gene3D" id="1.10.530.10">
    <property type="match status" value="1"/>
</dbReference>
<dbReference type="Proteomes" id="UP000737018">
    <property type="component" value="Unassembled WGS sequence"/>
</dbReference>
<dbReference type="GO" id="GO:0006032">
    <property type="term" value="P:chitin catabolic process"/>
    <property type="evidence" value="ECO:0007669"/>
    <property type="project" value="InterPro"/>
</dbReference>
<accession>A0A8J4QBK9</accession>
<dbReference type="InterPro" id="IPR000726">
    <property type="entry name" value="Glyco_hydro_19_cat"/>
</dbReference>
<organism evidence="5 6">
    <name type="scientific">Castanea mollissima</name>
    <name type="common">Chinese chestnut</name>
    <dbReference type="NCBI Taxonomy" id="60419"/>
    <lineage>
        <taxon>Eukaryota</taxon>
        <taxon>Viridiplantae</taxon>
        <taxon>Streptophyta</taxon>
        <taxon>Embryophyta</taxon>
        <taxon>Tracheophyta</taxon>
        <taxon>Spermatophyta</taxon>
        <taxon>Magnoliopsida</taxon>
        <taxon>eudicotyledons</taxon>
        <taxon>Gunneridae</taxon>
        <taxon>Pentapetalae</taxon>
        <taxon>rosids</taxon>
        <taxon>fabids</taxon>
        <taxon>Fagales</taxon>
        <taxon>Fagaceae</taxon>
        <taxon>Castanea</taxon>
    </lineage>
</organism>
<keyword evidence="3" id="KW-1015">Disulfide bond</keyword>
<dbReference type="Gene3D" id="3.30.20.10">
    <property type="entry name" value="Endochitinase, domain 2"/>
    <property type="match status" value="1"/>
</dbReference>
<dbReference type="PANTHER" id="PTHR22595">
    <property type="entry name" value="CHITINASE-RELATED"/>
    <property type="match status" value="1"/>
</dbReference>
<protein>
    <recommendedName>
        <fullName evidence="4">Glycoside hydrolase family 19 catalytic domain-containing protein</fullName>
    </recommendedName>
</protein>
<dbReference type="AlphaFoldDB" id="A0A8J4QBK9"/>
<comment type="caution">
    <text evidence="5">The sequence shown here is derived from an EMBL/GenBank/DDBJ whole genome shotgun (WGS) entry which is preliminary data.</text>
</comment>
<dbReference type="Pfam" id="PF00182">
    <property type="entry name" value="Glyco_hydro_19"/>
    <property type="match status" value="1"/>
</dbReference>
<dbReference type="FunFam" id="3.30.20.10:FF:000001">
    <property type="entry name" value="Endochitinase (Chitinase)"/>
    <property type="match status" value="1"/>
</dbReference>
<evidence type="ECO:0000313" key="6">
    <source>
        <dbReference type="Proteomes" id="UP000737018"/>
    </source>
</evidence>
<evidence type="ECO:0000256" key="2">
    <source>
        <dbReference type="ARBA" id="ARBA00022821"/>
    </source>
</evidence>
<gene>
    <name evidence="5" type="ORF">CMV_026154</name>
</gene>
<sequence length="182" mass="20535">MDQLAWGSCYNKKMNSNSNYCDEHYKKAYPCAPGVAYFGRGPLPIYWNYNYGEVGKDLKVDLLNHPEYIEQNATLAFQVAIWRWMMPIKKHQPSAHDVFLGTWTPTKTGTLAKRVSGFGTTMNVLYGDLVCGHGDNESMDNIISHYLYYLDLMGVGREEAGPQEMLSCAKQVAFNPSFPSSP</sequence>
<dbReference type="GO" id="GO:0008061">
    <property type="term" value="F:chitin binding"/>
    <property type="evidence" value="ECO:0007669"/>
    <property type="project" value="UniProtKB-KW"/>
</dbReference>
<dbReference type="GO" id="GO:0004568">
    <property type="term" value="F:chitinase activity"/>
    <property type="evidence" value="ECO:0007669"/>
    <property type="project" value="InterPro"/>
</dbReference>
<name>A0A8J4QBK9_9ROSI</name>
<evidence type="ECO:0000256" key="1">
    <source>
        <dbReference type="ARBA" id="ARBA00022669"/>
    </source>
</evidence>
<proteinExistence type="predicted"/>
<reference evidence="5" key="1">
    <citation type="submission" date="2020-03" db="EMBL/GenBank/DDBJ databases">
        <title>Castanea mollissima Vanexum genome sequencing.</title>
        <authorList>
            <person name="Staton M."/>
        </authorList>
    </citation>
    <scope>NUCLEOTIDE SEQUENCE</scope>
    <source>
        <tissue evidence="5">Leaf</tissue>
    </source>
</reference>
<dbReference type="EMBL" id="JRKL02007427">
    <property type="protein sequence ID" value="KAF3947752.1"/>
    <property type="molecule type" value="Genomic_DNA"/>
</dbReference>
<dbReference type="PANTHER" id="PTHR22595:SF96">
    <property type="entry name" value="CHITINASE"/>
    <property type="match status" value="1"/>
</dbReference>
<evidence type="ECO:0000259" key="4">
    <source>
        <dbReference type="Pfam" id="PF00182"/>
    </source>
</evidence>
<keyword evidence="1" id="KW-0147">Chitin-binding</keyword>
<feature type="domain" description="Glycoside hydrolase family 19 catalytic" evidence="4">
    <location>
        <begin position="4"/>
        <end position="158"/>
    </location>
</feature>
<evidence type="ECO:0000313" key="5">
    <source>
        <dbReference type="EMBL" id="KAF3947752.1"/>
    </source>
</evidence>
<dbReference type="SUPFAM" id="SSF53955">
    <property type="entry name" value="Lysozyme-like"/>
    <property type="match status" value="1"/>
</dbReference>
<dbReference type="CDD" id="cd00325">
    <property type="entry name" value="chitinase_GH19"/>
    <property type="match status" value="1"/>
</dbReference>
<dbReference type="GO" id="GO:0006952">
    <property type="term" value="P:defense response"/>
    <property type="evidence" value="ECO:0007669"/>
    <property type="project" value="UniProtKB-KW"/>
</dbReference>
<keyword evidence="2" id="KW-0611">Plant defense</keyword>
<dbReference type="GO" id="GO:0016998">
    <property type="term" value="P:cell wall macromolecule catabolic process"/>
    <property type="evidence" value="ECO:0007669"/>
    <property type="project" value="InterPro"/>
</dbReference>